<feature type="repeat" description="Filamin" evidence="2">
    <location>
        <begin position="2327"/>
        <end position="2442"/>
    </location>
</feature>
<evidence type="ECO:0000313" key="4">
    <source>
        <dbReference type="EMBL" id="KAL2631507.1"/>
    </source>
</evidence>
<comment type="caution">
    <text evidence="4">The sequence shown here is derived from an EMBL/GenBank/DDBJ whole genome shotgun (WGS) entry which is preliminary data.</text>
</comment>
<dbReference type="PROSITE" id="PS50194">
    <property type="entry name" value="FILAMIN_REPEAT"/>
    <property type="match status" value="5"/>
</dbReference>
<evidence type="ECO:0000313" key="5">
    <source>
        <dbReference type="Proteomes" id="UP001605036"/>
    </source>
</evidence>
<evidence type="ECO:0000259" key="3">
    <source>
        <dbReference type="Pfam" id="PF02010"/>
    </source>
</evidence>
<evidence type="ECO:0000256" key="1">
    <source>
        <dbReference type="ARBA" id="ARBA00022737"/>
    </source>
</evidence>
<dbReference type="InterPro" id="IPR002859">
    <property type="entry name" value="PKD/REJ-like"/>
</dbReference>
<proteinExistence type="predicted"/>
<gene>
    <name evidence="4" type="ORF">R1flu_016193</name>
</gene>
<keyword evidence="5" id="KW-1185">Reference proteome</keyword>
<dbReference type="InterPro" id="IPR013783">
    <property type="entry name" value="Ig-like_fold"/>
</dbReference>
<feature type="repeat" description="Filamin" evidence="2">
    <location>
        <begin position="1330"/>
        <end position="1441"/>
    </location>
</feature>
<reference evidence="4 5" key="1">
    <citation type="submission" date="2024-09" db="EMBL/GenBank/DDBJ databases">
        <title>Chromosome-scale assembly of Riccia fluitans.</title>
        <authorList>
            <person name="Paukszto L."/>
            <person name="Sawicki J."/>
            <person name="Karawczyk K."/>
            <person name="Piernik-Szablinska J."/>
            <person name="Szczecinska M."/>
            <person name="Mazdziarz M."/>
        </authorList>
    </citation>
    <scope>NUCLEOTIDE SEQUENCE [LARGE SCALE GENOMIC DNA]</scope>
    <source>
        <strain evidence="4">Rf_01</strain>
        <tissue evidence="4">Aerial parts of the thallus</tissue>
    </source>
</reference>
<keyword evidence="1" id="KW-0677">Repeat</keyword>
<evidence type="ECO:0000256" key="2">
    <source>
        <dbReference type="PROSITE-ProRule" id="PRU00087"/>
    </source>
</evidence>
<name>A0ABD1YPZ8_9MARC</name>
<dbReference type="PANTHER" id="PTHR38537">
    <property type="entry name" value="JITTERBUG, ISOFORM N"/>
    <property type="match status" value="1"/>
</dbReference>
<organism evidence="4 5">
    <name type="scientific">Riccia fluitans</name>
    <dbReference type="NCBI Taxonomy" id="41844"/>
    <lineage>
        <taxon>Eukaryota</taxon>
        <taxon>Viridiplantae</taxon>
        <taxon>Streptophyta</taxon>
        <taxon>Embryophyta</taxon>
        <taxon>Marchantiophyta</taxon>
        <taxon>Marchantiopsida</taxon>
        <taxon>Marchantiidae</taxon>
        <taxon>Marchantiales</taxon>
        <taxon>Ricciaceae</taxon>
        <taxon>Riccia</taxon>
    </lineage>
</organism>
<dbReference type="InterPro" id="IPR001298">
    <property type="entry name" value="Filamin/ABP280_rpt"/>
</dbReference>
<feature type="repeat" description="Filamin" evidence="2">
    <location>
        <begin position="2551"/>
        <end position="2649"/>
    </location>
</feature>
<accession>A0ABD1YPZ8</accession>
<dbReference type="EMBL" id="JBHFFA010000004">
    <property type="protein sequence ID" value="KAL2631507.1"/>
    <property type="molecule type" value="Genomic_DNA"/>
</dbReference>
<dbReference type="SUPFAM" id="SSF81296">
    <property type="entry name" value="E set domains"/>
    <property type="match status" value="4"/>
</dbReference>
<feature type="domain" description="PKD/REJ-like" evidence="3">
    <location>
        <begin position="3631"/>
        <end position="3950"/>
    </location>
</feature>
<dbReference type="SMART" id="SM00557">
    <property type="entry name" value="IG_FLMN"/>
    <property type="match status" value="2"/>
</dbReference>
<feature type="repeat" description="Filamin" evidence="2">
    <location>
        <begin position="1660"/>
        <end position="1719"/>
    </location>
</feature>
<dbReference type="Pfam" id="PF00630">
    <property type="entry name" value="Filamin"/>
    <property type="match status" value="2"/>
</dbReference>
<sequence length="4435" mass="474087">MVHRHLEGVAEWGTASSMVQWDGSGREAKFWGMFCRTGQPVEFYVRSPVKLKGNFKKTGSKLRKVMGFSVSLLISSLVFQLLQVSTASTYDDFFSTYDSRIYEEDWGYEDIVESQSNYAHHNGYNLWGQMASGSPAPGSTSSIVSNWSITVSDTGLGAHVQVVYIGMPVKLDAALKATLEGPGANVTASLGSAGGGGYAAYLSAGAPGEYTLSLTEGAATLGSPVTVHVASQPSPFTSVVTPCTSPLDTGTPCLITVEAKDAADVVRTTPGKLCPFKIVIWDDKNHFYRPDLIMGPIEGDGKCNITFTPLRSRVYTARVSIGGKTLTNGGLFNITAAPAASAEANFLVESPDQLADGTYAVGSALFNVRSKDPTYKAIHGFTINIVSPNLTLERECLDIRTSPDCSFVINVTRTFIFQIDVMLDNTTKLSASIAAAQFSAAFITGASSRISGNSTVALTSGEDSSSYDVSLMDDYGNLATNYSTGDYYSQLVVDLVPVKTPSCYQYYTAEIAAGADDGLYTAAFKNVTCAGNYTVRAWFGHSNNLIEGSGLELDVSAGAEAAGESILFANSSMFTAGGTIGVSAFIGDAYGNPVSDAVVSFALANTDATITSNHTAVFRGDHWVADIGEGITTAGTYDLSVVVGGTNLLTGSANCTPGALDATMSTFTFATNITAGSDNNFTLTLVDKYGNLVEIPRGPLLKTNAGAVHTNGSAAAWITVDFDENNSSSLILGMRAEKAGTYQVKIPYNKLVADSEEIVTEVTVYPGPLDAGRSSIVGPGLSGGVAGGNFTVYIIPRDNYGNLLEPNDVDKALITLAVTVTDRATPPVVTPITPVTILSDIENGRYVTEFNATVSGTCRYEITVDSSVGFAEFNIRAGPFSGAESTLSGMGLKGSIVNQPATFFINAKDGFGNAMDDLGSAPIEFTAKLCKTGAICVNGTCTDDCNSAGRIAIRDRHIYGGMYAVVWSAPTVGTYSISLTSGNENITGSPVTPLTVITLAQRGPPTATNPMICEGIVHKDWCPGYFGSTAGVKARFTVGLGDADQNFVTSSGTSFSIALTPADPTAVIEIIDTNNGYYTIVYVITKIPDPPEIDLAVSLDSATVTTAKLNMTPAWTSPEKSTIDPMFASLLTAGDTLETTITPKDAFGNKQVYGPTYPLENDMFMLVAIRETGERVFGSITWDDTNSVWNATLRLTWSGIYYVSVMLKDVALGTTGATTTITVNPAVATIENSILLQPWLPSIRSMESSYFEVPALADEFGNLIVKDVLFTANATYTSDPGAIPVIELVCSLTNTTYALATCEYSFNKSGIYNISYGAKELVAYTQIEILSGDAADISTVEGSATTNCTVGQLSVMTILCKDIQENNCSGQPATAFRAVLTPATGAAFTNGSSDAIIADIWSTPDGETFASYIVKEVGNYTLNVTLQNGVNVTGSPFMVKCDHAFSSPARSFAYVVDPPRKLDNEGEVAMVAGTVVELGVMILDANGNRQTITGDTLTVAFAPEDASLLDTGAYLSAVKNFSDATFNFKVSAFKVGTYVGNELTPIKYILNVNCTTADEPSKVDQGIGGAPFTFVVLPDVLSVASTSVTLLASNPDEKGLTSTFRIITQDAYGNIAAYNQTLNVTAIVGKWEPPVVEEGVPPGGEAAPPPPNSRRLLQTLATQVVFPQEGGGYTITPVVVNNFDGTYTFTFSVTAAGPYNISVFIDSEQIGTGPWTIEDFEVDAGSPDFARLLPVSNTLGKDAEGLLIGTPGNLTIAIADIFGNPVTVGSAPATTYSANITAAIQLRKLQVNAYKIFEDTASNVTLGAWTIDPDDGTISSTYTCTSSGIVAFYMWFGDTETDTKYLSAMTPVSGPVLAGPLDTTTLRAYGGGLVAALISPCDENGYCVTMNNTIEIEMFDANRNVLNPEDLAAECANLTTEYNATDGLMTMAREGVVSRSGKTCVVSYSVADTNLTFIKVSFNISYLEQLLTGSPWTVPLKTKTSDINIAKSFLWGDLGGVIEAGKVGIVTAQLVDKDGVWLTYSPMEGNEYVQLITYNQTEGVLSPTLSTQDNGDGTFTLTYTTTSTGTFGYQPVIGYNMRAFGPVFVIRVVASETVVATTSVSLISTNYTIYRAGFDPVLIEVQPTDLYSNLQDYYFASPDMFQAKIQRPDGTVAYKTLDRVVTKTPYGVQYHKWLLTYYPEQAPATSSTLHIFDIKWSNGTSEEMVPAAPIKIYSMPGPPAPEFIKIIGQGGSRAIVGKQAGFIVQLYDKFNNPVAKLEDVIQYNITMVLYTLADEELINQPCTPYPSPPGGLCSFTIYEPGTYNIDVWANSERLLQQSVTVNEPSIYAPNCRASGDGVGTTDNPVIAGVETQFMIEAFDLLNNSLTASSLSNVTTTFEVSGYNLVSSGVIRPAPGYPFRLPGTNRVIVKYTVSKSGRYAVNVKRAGVHISGSPYYVTVNPGEISSMSTVDEETLSNCTSGESHRVKLTARDKQGNIRTHVEDTLTIIKTVQYANESITDVMKPLGQGVYVWNFTCVTAGTPDDPFTTDVKIFSYRSQVWSGVIPVLPGVPDPKQFIVGAFDLVSVGDIGTTTVVTADSAGNLLWNGELPIDVFLMHPDANTSASGEDWYNGTYTFTWMMTKAGQYTVVAEYNSTSFFQEPIWIFPGPADAKSTSVLFDTKGQYTAGVEGTLWIQLFDAYMNNITSDDLVPTDLYFESLSSDPEARRVTFMAAELKFVGGMYTVTFIPHYAGILKMYMKINGEDVLQSGMPYSTQVVAGPPTADRLYAWGGGWTAGGVVGKDTMFFLRMRDVMDNLVETEPAAPLTVTFTPAVAPEALQTYMGQGMMMITYVPSTAAAEYVITVAYDSVPSLISGALMCNETVGNYSAARSVIMGSDGAEIDNQAVLYSIAGETVAFGIEPRDESGFTYPGPPVDMMDTVKTPVYVLRITSTPTQFLQADPITFYSSFEFSSTEAKDYTVIVQSRDGTKELKNSGFTVKFLPGPTAAPNCVVTTVQGLPFDSNKPLTAGTVLTLLVQAKDAFDNVQNYNLQNADVFVATLAGETISQGVGVPIDYKAVYSITLRVPIVAGPGTLAVSLNGIQVVSYSVLVTASALYLPGTEITPWYFDPMIAGQEAYFDIVPVDVYQNVINSMNATQQIFATLAKKIHGVEDPVTHEKSPDTYVFIEQAYLEPGNINQGLRATVMPKVVGDYSVVVASSTGRMSGDISSGVVELATVEILPGTVDITRSFATVDSAYLAGSSITFRVTGLDSYNNLVPTLPSVTSDPYYNIMVTAGVCTKEELALAENTTKPCKPRYTADVMFTPHGYGDINVTVTWDGIDILEYKTGVAARGAPTMITSQMEDTGGSILVTFVGASDAGLRSMRGMRDGPERCAMLLDNITYSKLGVGPACGFKDATTMYIQLGYNATLMPAGSPNPDNITLAPEGVFAEKETSLPVSGSVVVQPPNKHPSLVAVLTAPTIIGACDDFKLDASSSYGAEGRPLMFQYHAKGTGDLFKLATLGYILESLPNDTTTVTIPAGSLEANYEYTFTVVVTNYLGDISTASVNVLASVTPVPILHIPGSGSVQTFKRGQFVSLEADVRIPGTSVYDLEAGSCYSTKTPVNTSATQINFKWTQLSGPFANLEFLGVTGQTLNIPGNQLVPGNVYDFSVSVQMAGYPSQFSVASASVQVTSSPMVVFIKGRNRAINASQDLILEAVAYDPDDVVDEFGNSLPFNFEWACDIPITIPDSLLYIYTDHNFGSTIKIPANTLTNGTVYNYTVTVTKEGVAAPAMAHAEISPVDNTVNMLCEIQNSADLHLGVYSSSQVVIACTPGFQSYNWSMTSTGDQRLLWELDPLVVIEGSIKIPPYALLDARSYTITCEGKTNAGDLGKASVTFTTVMNPSGGTATLTRNDKKNNAGKTLYSIVAHGWMAGSAGGQLMYEFRYWYKKGKMIKENIIQPLSTSNSVSEFVLLGGQVTIDVYVVDSGTPRIHSNDAPPGAKYSLPVFKVSGKGRRSLLGMSFQDSYWEVANEGKYFNSLTAMQLLGIQHIGQGTSCVGDDRAIVSKMLDTIIRVGPTVPPASSTGGQSEGPGPAYALKTACVFSEILAKPGNANNFTQLQATLDLFLRDLRLISEFGLNVGSLKGQPYDPCFYDAGNAFMQAVKSKCYKIPEKNSPGQAMVTEKVSVIPNLIARTIVNDVGFRGPLSIKRKRFTAAAIRFPMSVDVYDGPNTALGTILNLKFDITSVKTGGVPIGVAMSCFSDSPLSGSTLGAIKVLLPFKSLVSVCDVSFTGHTDGDWGQTTIRGSWQKLGKLNKKDSYVPLVVENGVPIVGELKNVLASYDTAEFDFARALSRLVLIKVKGSNFTVNPPPTDLEPASPPPVVSNVTAYSKVHKRTEHVPAKTLKTQLPMSKSWRERHQMQSIKKQKSTDVPEESSYISRFWGRLIGRS</sequence>
<dbReference type="InterPro" id="IPR014756">
    <property type="entry name" value="Ig_E-set"/>
</dbReference>
<dbReference type="InterPro" id="IPR044801">
    <property type="entry name" value="Filamin"/>
</dbReference>
<feature type="repeat" description="Filamin" evidence="2">
    <location>
        <begin position="877"/>
        <end position="995"/>
    </location>
</feature>
<protein>
    <recommendedName>
        <fullName evidence="3">PKD/REJ-like domain-containing protein</fullName>
    </recommendedName>
</protein>
<dbReference type="PANTHER" id="PTHR38537:SF15">
    <property type="entry name" value="FILAMIN"/>
    <property type="match status" value="1"/>
</dbReference>
<dbReference type="Gene3D" id="2.60.40.10">
    <property type="entry name" value="Immunoglobulins"/>
    <property type="match status" value="7"/>
</dbReference>
<dbReference type="Pfam" id="PF02010">
    <property type="entry name" value="REJ"/>
    <property type="match status" value="1"/>
</dbReference>
<dbReference type="Proteomes" id="UP001605036">
    <property type="component" value="Unassembled WGS sequence"/>
</dbReference>
<dbReference type="InterPro" id="IPR017868">
    <property type="entry name" value="Filamin/ABP280_repeat-like"/>
</dbReference>